<evidence type="ECO:0000313" key="1">
    <source>
        <dbReference type="EMBL" id="RQW98151.1"/>
    </source>
</evidence>
<dbReference type="EMBL" id="QGSZ01000302">
    <property type="protein sequence ID" value="RQW98151.1"/>
    <property type="molecule type" value="Genomic_DNA"/>
</dbReference>
<name>A0A3N9WB52_9ACTN</name>
<organism evidence="1 2">
    <name type="scientific">Micromonospora inaquosa</name>
    <dbReference type="NCBI Taxonomy" id="2203716"/>
    <lineage>
        <taxon>Bacteria</taxon>
        <taxon>Bacillati</taxon>
        <taxon>Actinomycetota</taxon>
        <taxon>Actinomycetes</taxon>
        <taxon>Micromonosporales</taxon>
        <taxon>Micromonosporaceae</taxon>
        <taxon>Micromonospora</taxon>
    </lineage>
</organism>
<comment type="caution">
    <text evidence="1">The sequence shown here is derived from an EMBL/GenBank/DDBJ whole genome shotgun (WGS) entry which is preliminary data.</text>
</comment>
<accession>A0A3N9WB52</accession>
<dbReference type="AlphaFoldDB" id="A0A3N9WB52"/>
<keyword evidence="2" id="KW-1185">Reference proteome</keyword>
<dbReference type="Proteomes" id="UP000282312">
    <property type="component" value="Unassembled WGS sequence"/>
</dbReference>
<protein>
    <submittedName>
        <fullName evidence="1">Uncharacterized protein</fullName>
    </submittedName>
</protein>
<proteinExistence type="predicted"/>
<sequence length="130" mass="14917">MNSDDIVTDKDRWGYLKGTRFVGPDEWDQRRSKHVDRRRLFLEPLAEGLSLAADEKGRILDFWPNRFYEGPMSDAMRNEDDPESWTLTYDRFTAMTLSVFMIEMVESGLLATRGNGDSVDYRLCLPGGGA</sequence>
<gene>
    <name evidence="1" type="ORF">DLJ59_27730</name>
</gene>
<reference evidence="1 2" key="1">
    <citation type="submission" date="2018-05" db="EMBL/GenBank/DDBJ databases">
        <title>Micromonospora from Atacama Desert.</title>
        <authorList>
            <person name="Carro L."/>
            <person name="Goodfellow M."/>
            <person name="Klenk H.-P."/>
        </authorList>
    </citation>
    <scope>NUCLEOTIDE SEQUENCE [LARGE SCALE GENOMIC DNA]</scope>
    <source>
        <strain evidence="1 2">LB39</strain>
    </source>
</reference>
<evidence type="ECO:0000313" key="2">
    <source>
        <dbReference type="Proteomes" id="UP000282312"/>
    </source>
</evidence>